<evidence type="ECO:0000259" key="7">
    <source>
        <dbReference type="Pfam" id="PF24552"/>
    </source>
</evidence>
<dbReference type="InterPro" id="IPR056373">
    <property type="entry name" value="Defensin-like_dom"/>
</dbReference>
<dbReference type="AlphaFoldDB" id="A0A078IZX4"/>
<accession>A0A078IZX4</accession>
<evidence type="ECO:0000256" key="4">
    <source>
        <dbReference type="ARBA" id="ARBA00022821"/>
    </source>
</evidence>
<name>A0A078IZX4_BRANA</name>
<keyword evidence="9" id="KW-1185">Reference proteome</keyword>
<evidence type="ECO:0000256" key="6">
    <source>
        <dbReference type="SAM" id="SignalP"/>
    </source>
</evidence>
<organism evidence="8 9">
    <name type="scientific">Brassica napus</name>
    <name type="common">Rape</name>
    <dbReference type="NCBI Taxonomy" id="3708"/>
    <lineage>
        <taxon>Eukaryota</taxon>
        <taxon>Viridiplantae</taxon>
        <taxon>Streptophyta</taxon>
        <taxon>Embryophyta</taxon>
        <taxon>Tracheophyta</taxon>
        <taxon>Spermatophyta</taxon>
        <taxon>Magnoliopsida</taxon>
        <taxon>eudicotyledons</taxon>
        <taxon>Gunneridae</taxon>
        <taxon>Pentapetalae</taxon>
        <taxon>rosids</taxon>
        <taxon>malvids</taxon>
        <taxon>Brassicales</taxon>
        <taxon>Brassicaceae</taxon>
        <taxon>Brassiceae</taxon>
        <taxon>Brassica</taxon>
    </lineage>
</organism>
<reference evidence="8 9" key="1">
    <citation type="journal article" date="2014" name="Science">
        <title>Plant genetics. Early allopolyploid evolution in the post-Neolithic Brassica napus oilseed genome.</title>
        <authorList>
            <person name="Chalhoub B."/>
            <person name="Denoeud F."/>
            <person name="Liu S."/>
            <person name="Parkin I.A."/>
            <person name="Tang H."/>
            <person name="Wang X."/>
            <person name="Chiquet J."/>
            <person name="Belcram H."/>
            <person name="Tong C."/>
            <person name="Samans B."/>
            <person name="Correa M."/>
            <person name="Da Silva C."/>
            <person name="Just J."/>
            <person name="Falentin C."/>
            <person name="Koh C.S."/>
            <person name="Le Clainche I."/>
            <person name="Bernard M."/>
            <person name="Bento P."/>
            <person name="Noel B."/>
            <person name="Labadie K."/>
            <person name="Alberti A."/>
            <person name="Charles M."/>
            <person name="Arnaud D."/>
            <person name="Guo H."/>
            <person name="Daviaud C."/>
            <person name="Alamery S."/>
            <person name="Jabbari K."/>
            <person name="Zhao M."/>
            <person name="Edger P.P."/>
            <person name="Chelaifa H."/>
            <person name="Tack D."/>
            <person name="Lassalle G."/>
            <person name="Mestiri I."/>
            <person name="Schnel N."/>
            <person name="Le Paslier M.C."/>
            <person name="Fan G."/>
            <person name="Renault V."/>
            <person name="Bayer P.E."/>
            <person name="Golicz A.A."/>
            <person name="Manoli S."/>
            <person name="Lee T.H."/>
            <person name="Thi V.H."/>
            <person name="Chalabi S."/>
            <person name="Hu Q."/>
            <person name="Fan C."/>
            <person name="Tollenaere R."/>
            <person name="Lu Y."/>
            <person name="Battail C."/>
            <person name="Shen J."/>
            <person name="Sidebottom C.H."/>
            <person name="Wang X."/>
            <person name="Canaguier A."/>
            <person name="Chauveau A."/>
            <person name="Berard A."/>
            <person name="Deniot G."/>
            <person name="Guan M."/>
            <person name="Liu Z."/>
            <person name="Sun F."/>
            <person name="Lim Y.P."/>
            <person name="Lyons E."/>
            <person name="Town C.D."/>
            <person name="Bancroft I."/>
            <person name="Wang X."/>
            <person name="Meng J."/>
            <person name="Ma J."/>
            <person name="Pires J.C."/>
            <person name="King G.J."/>
            <person name="Brunel D."/>
            <person name="Delourme R."/>
            <person name="Renard M."/>
            <person name="Aury J.M."/>
            <person name="Adams K.L."/>
            <person name="Batley J."/>
            <person name="Snowdon R.J."/>
            <person name="Tost J."/>
            <person name="Edwards D."/>
            <person name="Zhou Y."/>
            <person name="Hua W."/>
            <person name="Sharpe A.G."/>
            <person name="Paterson A.H."/>
            <person name="Guan C."/>
            <person name="Wincker P."/>
        </authorList>
    </citation>
    <scope>NUCLEOTIDE SEQUENCE [LARGE SCALE GENOMIC DNA]</scope>
    <source>
        <strain evidence="9">cv. Darmor-bzh</strain>
    </source>
</reference>
<evidence type="ECO:0000256" key="5">
    <source>
        <dbReference type="ARBA" id="ARBA00023157"/>
    </source>
</evidence>
<evidence type="ECO:0000256" key="1">
    <source>
        <dbReference type="ARBA" id="ARBA00006722"/>
    </source>
</evidence>
<dbReference type="PaxDb" id="3708-A0A078IZX4"/>
<proteinExistence type="inferred from homology"/>
<evidence type="ECO:0000256" key="3">
    <source>
        <dbReference type="ARBA" id="ARBA00022577"/>
    </source>
</evidence>
<gene>
    <name evidence="8" type="primary">BnaAnng15040D</name>
    <name evidence="8" type="ORF">GSBRNA2T00023291001</name>
</gene>
<evidence type="ECO:0000313" key="9">
    <source>
        <dbReference type="Proteomes" id="UP000028999"/>
    </source>
</evidence>
<dbReference type="OMA" id="NGKCAAD"/>
<evidence type="ECO:0000313" key="8">
    <source>
        <dbReference type="EMBL" id="CDY58234.1"/>
    </source>
</evidence>
<keyword evidence="2" id="KW-0929">Antimicrobial</keyword>
<dbReference type="GO" id="GO:0050832">
    <property type="term" value="P:defense response to fungus"/>
    <property type="evidence" value="ECO:0007669"/>
    <property type="project" value="UniProtKB-KW"/>
</dbReference>
<feature type="domain" description="Defensin-like" evidence="7">
    <location>
        <begin position="39"/>
        <end position="84"/>
    </location>
</feature>
<feature type="signal peptide" evidence="6">
    <location>
        <begin position="1"/>
        <end position="19"/>
    </location>
</feature>
<comment type="similarity">
    <text evidence="1">Belongs to the DEFL family.</text>
</comment>
<keyword evidence="3" id="KW-0295">Fungicide</keyword>
<dbReference type="Proteomes" id="UP000028999">
    <property type="component" value="Unassembled WGS sequence"/>
</dbReference>
<dbReference type="Pfam" id="PF24552">
    <property type="entry name" value="Defensin"/>
    <property type="match status" value="1"/>
</dbReference>
<evidence type="ECO:0000256" key="2">
    <source>
        <dbReference type="ARBA" id="ARBA00022529"/>
    </source>
</evidence>
<keyword evidence="6" id="KW-0732">Signal</keyword>
<dbReference type="GO" id="GO:0031640">
    <property type="term" value="P:killing of cells of another organism"/>
    <property type="evidence" value="ECO:0007669"/>
    <property type="project" value="UniProtKB-KW"/>
</dbReference>
<dbReference type="Gramene" id="CDY58234">
    <property type="protein sequence ID" value="CDY58234"/>
    <property type="gene ID" value="GSBRNA2T00023291001"/>
</dbReference>
<keyword evidence="5" id="KW-1015">Disulfide bond</keyword>
<feature type="chain" id="PRO_5044539828" evidence="6">
    <location>
        <begin position="20"/>
        <end position="85"/>
    </location>
</feature>
<dbReference type="EMBL" id="LK033648">
    <property type="protein sequence ID" value="CDY58234.1"/>
    <property type="molecule type" value="Genomic_DNA"/>
</dbReference>
<keyword evidence="4" id="KW-0611">Plant defense</keyword>
<sequence>MAITKTWVTFCLAIILVSSLSNHNVLTSGAEMEKVQHKYTFCAKSLCTDSYSPRMCFVDCVSKGFLTGDCITPPNSPLRCCCANE</sequence>
<protein>
    <submittedName>
        <fullName evidence="8">BnaAnng15040D protein</fullName>
    </submittedName>
</protein>